<evidence type="ECO:0000256" key="5">
    <source>
        <dbReference type="SAM" id="SignalP"/>
    </source>
</evidence>
<feature type="chain" id="PRO_5037746153" description="Peptide methionine sulfoxide reductase MsrA" evidence="5">
    <location>
        <begin position="25"/>
        <end position="202"/>
    </location>
</feature>
<dbReference type="HAMAP" id="MF_01401">
    <property type="entry name" value="MsrA"/>
    <property type="match status" value="1"/>
</dbReference>
<protein>
    <recommendedName>
        <fullName evidence="4">Peptide methionine sulfoxide reductase MsrA</fullName>
        <shortName evidence="4">Protein-methionine-S-oxide reductase</shortName>
        <ecNumber evidence="4">1.8.4.11</ecNumber>
    </recommendedName>
    <alternativeName>
        <fullName evidence="4">Peptide-methionine (S)-S-oxide reductase</fullName>
        <shortName evidence="4">Peptide Met(O) reductase</shortName>
    </alternativeName>
</protein>
<evidence type="ECO:0000259" key="6">
    <source>
        <dbReference type="Pfam" id="PF01625"/>
    </source>
</evidence>
<keyword evidence="1 4" id="KW-0560">Oxidoreductase</keyword>
<feature type="signal peptide" evidence="5">
    <location>
        <begin position="1"/>
        <end position="24"/>
    </location>
</feature>
<dbReference type="Pfam" id="PF01625">
    <property type="entry name" value="PMSR"/>
    <property type="match status" value="1"/>
</dbReference>
<reference evidence="7" key="1">
    <citation type="submission" date="2021-04" db="EMBL/GenBank/DDBJ databases">
        <title>The complete genome sequence of Caulobacter sp. S6.</title>
        <authorList>
            <person name="Tang Y."/>
            <person name="Ouyang W."/>
            <person name="Liu Q."/>
            <person name="Huang B."/>
            <person name="Guo Z."/>
            <person name="Lei P."/>
        </authorList>
    </citation>
    <scope>NUCLEOTIDE SEQUENCE</scope>
    <source>
        <strain evidence="7">S6</strain>
    </source>
</reference>
<gene>
    <name evidence="4 7" type="primary">msrA</name>
    <name evidence="7" type="ORF">KCG34_12900</name>
</gene>
<sequence>MRRTLTRFALTVALMTGAAAPALSQPKLETAVFAGGCFWSMQHDMAPIRGVVSTEVGYEGGHVDHPTYEQVSSETTGHLESVKVTFDPAKVSYAALVEHYWRLIDPTDDGGAFCDRGPSYHSAIFVTSDQRHAAEASLAALNKDKRFAGHIVTQIRPATTFWPAEGYHQHYADKNPVNYFRYRVGCGKDGRVKQLWGAEAFK</sequence>
<evidence type="ECO:0000313" key="7">
    <source>
        <dbReference type="EMBL" id="QUD86006.1"/>
    </source>
</evidence>
<dbReference type="EC" id="1.8.4.11" evidence="4"/>
<dbReference type="NCBIfam" id="TIGR00401">
    <property type="entry name" value="msrA"/>
    <property type="match status" value="1"/>
</dbReference>
<evidence type="ECO:0000256" key="2">
    <source>
        <dbReference type="ARBA" id="ARBA00047806"/>
    </source>
</evidence>
<evidence type="ECO:0000256" key="4">
    <source>
        <dbReference type="HAMAP-Rule" id="MF_01401"/>
    </source>
</evidence>
<comment type="similarity">
    <text evidence="4">Belongs to the MsrA Met sulfoxide reductase family.</text>
</comment>
<proteinExistence type="inferred from homology"/>
<dbReference type="Proteomes" id="UP000676409">
    <property type="component" value="Chromosome"/>
</dbReference>
<dbReference type="GO" id="GO:0008113">
    <property type="term" value="F:peptide-methionine (S)-S-oxide reductase activity"/>
    <property type="evidence" value="ECO:0007669"/>
    <property type="project" value="UniProtKB-UniRule"/>
</dbReference>
<evidence type="ECO:0000256" key="3">
    <source>
        <dbReference type="ARBA" id="ARBA00048782"/>
    </source>
</evidence>
<comment type="catalytic activity">
    <reaction evidence="3 4">
        <text>[thioredoxin]-disulfide + L-methionine + H2O = L-methionine (S)-S-oxide + [thioredoxin]-dithiol</text>
        <dbReference type="Rhea" id="RHEA:19993"/>
        <dbReference type="Rhea" id="RHEA-COMP:10698"/>
        <dbReference type="Rhea" id="RHEA-COMP:10700"/>
        <dbReference type="ChEBI" id="CHEBI:15377"/>
        <dbReference type="ChEBI" id="CHEBI:29950"/>
        <dbReference type="ChEBI" id="CHEBI:50058"/>
        <dbReference type="ChEBI" id="CHEBI:57844"/>
        <dbReference type="ChEBI" id="CHEBI:58772"/>
        <dbReference type="EC" id="1.8.4.11"/>
    </reaction>
</comment>
<dbReference type="RefSeq" id="WP_211936058.1">
    <property type="nucleotide sequence ID" value="NZ_CP073078.1"/>
</dbReference>
<dbReference type="AlphaFoldDB" id="A0A975FXA5"/>
<evidence type="ECO:0000256" key="1">
    <source>
        <dbReference type="ARBA" id="ARBA00023002"/>
    </source>
</evidence>
<comment type="catalytic activity">
    <reaction evidence="2 4">
        <text>L-methionyl-[protein] + [thioredoxin]-disulfide + H2O = L-methionyl-(S)-S-oxide-[protein] + [thioredoxin]-dithiol</text>
        <dbReference type="Rhea" id="RHEA:14217"/>
        <dbReference type="Rhea" id="RHEA-COMP:10698"/>
        <dbReference type="Rhea" id="RHEA-COMP:10700"/>
        <dbReference type="Rhea" id="RHEA-COMP:12313"/>
        <dbReference type="Rhea" id="RHEA-COMP:12315"/>
        <dbReference type="ChEBI" id="CHEBI:15377"/>
        <dbReference type="ChEBI" id="CHEBI:16044"/>
        <dbReference type="ChEBI" id="CHEBI:29950"/>
        <dbReference type="ChEBI" id="CHEBI:44120"/>
        <dbReference type="ChEBI" id="CHEBI:50058"/>
        <dbReference type="EC" id="1.8.4.11"/>
    </reaction>
</comment>
<keyword evidence="8" id="KW-1185">Reference proteome</keyword>
<feature type="active site" evidence="4">
    <location>
        <position position="37"/>
    </location>
</feature>
<feature type="domain" description="Peptide methionine sulphoxide reductase MsrA" evidence="6">
    <location>
        <begin position="30"/>
        <end position="179"/>
    </location>
</feature>
<dbReference type="PANTHER" id="PTHR43774">
    <property type="entry name" value="PEPTIDE METHIONINE SULFOXIDE REDUCTASE"/>
    <property type="match status" value="1"/>
</dbReference>
<dbReference type="InterPro" id="IPR002569">
    <property type="entry name" value="Met_Sox_Rdtase_MsrA_dom"/>
</dbReference>
<comment type="function">
    <text evidence="4">Has an important function as a repair enzyme for proteins that have been inactivated by oxidation. Catalyzes the reversible oxidation-reduction of methionine sulfoxide in proteins to methionine.</text>
</comment>
<organism evidence="7 8">
    <name type="scientific">Phenylobacterium montanum</name>
    <dbReference type="NCBI Taxonomy" id="2823693"/>
    <lineage>
        <taxon>Bacteria</taxon>
        <taxon>Pseudomonadati</taxon>
        <taxon>Pseudomonadota</taxon>
        <taxon>Alphaproteobacteria</taxon>
        <taxon>Caulobacterales</taxon>
        <taxon>Caulobacteraceae</taxon>
        <taxon>Phenylobacterium</taxon>
    </lineage>
</organism>
<dbReference type="Gene3D" id="3.30.1060.10">
    <property type="entry name" value="Peptide methionine sulphoxide reductase MsrA"/>
    <property type="match status" value="1"/>
</dbReference>
<accession>A0A975FXA5</accession>
<keyword evidence="5" id="KW-0732">Signal</keyword>
<dbReference type="SUPFAM" id="SSF55068">
    <property type="entry name" value="Peptide methionine sulfoxide reductase"/>
    <property type="match status" value="1"/>
</dbReference>
<name>A0A975FXA5_9CAUL</name>
<dbReference type="PANTHER" id="PTHR43774:SF1">
    <property type="entry name" value="PEPTIDE METHIONINE SULFOXIDE REDUCTASE MSRA 2"/>
    <property type="match status" value="1"/>
</dbReference>
<evidence type="ECO:0000313" key="8">
    <source>
        <dbReference type="Proteomes" id="UP000676409"/>
    </source>
</evidence>
<dbReference type="EMBL" id="CP073078">
    <property type="protein sequence ID" value="QUD86006.1"/>
    <property type="molecule type" value="Genomic_DNA"/>
</dbReference>
<dbReference type="KEGG" id="caul:KCG34_12900"/>
<dbReference type="InterPro" id="IPR036509">
    <property type="entry name" value="Met_Sox_Rdtase_MsrA_sf"/>
</dbReference>